<gene>
    <name evidence="2" type="ORF">FHR99_001907</name>
</gene>
<dbReference type="Proteomes" id="UP000537130">
    <property type="component" value="Unassembled WGS sequence"/>
</dbReference>
<comment type="caution">
    <text evidence="2">The sequence shown here is derived from an EMBL/GenBank/DDBJ whole genome shotgun (WGS) entry which is preliminary data.</text>
</comment>
<evidence type="ECO:0000313" key="3">
    <source>
        <dbReference type="Proteomes" id="UP000537130"/>
    </source>
</evidence>
<evidence type="ECO:0000313" key="2">
    <source>
        <dbReference type="EMBL" id="MBB3047641.1"/>
    </source>
</evidence>
<name>A0A7W4Z777_9GAMM</name>
<dbReference type="EMBL" id="JACHWY010000002">
    <property type="protein sequence ID" value="MBB3047641.1"/>
    <property type="molecule type" value="Genomic_DNA"/>
</dbReference>
<proteinExistence type="predicted"/>
<feature type="compositionally biased region" description="Polar residues" evidence="1">
    <location>
        <begin position="68"/>
        <end position="80"/>
    </location>
</feature>
<dbReference type="AlphaFoldDB" id="A0A7W4Z777"/>
<organism evidence="2 3">
    <name type="scientific">Litorivivens lipolytica</name>
    <dbReference type="NCBI Taxonomy" id="1524264"/>
    <lineage>
        <taxon>Bacteria</taxon>
        <taxon>Pseudomonadati</taxon>
        <taxon>Pseudomonadota</taxon>
        <taxon>Gammaproteobacteria</taxon>
        <taxon>Litorivivens</taxon>
    </lineage>
</organism>
<protein>
    <submittedName>
        <fullName evidence="2">Uncharacterized protein</fullName>
    </submittedName>
</protein>
<keyword evidence="3" id="KW-1185">Reference proteome</keyword>
<reference evidence="2 3" key="1">
    <citation type="submission" date="2020-08" db="EMBL/GenBank/DDBJ databases">
        <title>Genomic Encyclopedia of Type Strains, Phase III (KMG-III): the genomes of soil and plant-associated and newly described type strains.</title>
        <authorList>
            <person name="Whitman W."/>
        </authorList>
    </citation>
    <scope>NUCLEOTIDE SEQUENCE [LARGE SCALE GENOMIC DNA]</scope>
    <source>
        <strain evidence="2 3">CECT 8654</strain>
    </source>
</reference>
<dbReference type="RefSeq" id="WP_183410411.1">
    <property type="nucleotide sequence ID" value="NZ_JACHWY010000002.1"/>
</dbReference>
<feature type="region of interest" description="Disordered" evidence="1">
    <location>
        <begin position="55"/>
        <end position="83"/>
    </location>
</feature>
<sequence>MTGFQFAVVCLAAGTLAACSGSRLQDNETETFSPRIQQDGSKLFDYRLDSPSSGDLKPTLVFDANEPTDMNTPPEMSSYSAEDEKASIEARVMSLLDKKLETTGYCREGYVVIEKVIGFTHSTVIGECREAASADDREQFSP</sequence>
<evidence type="ECO:0000256" key="1">
    <source>
        <dbReference type="SAM" id="MobiDB-lite"/>
    </source>
</evidence>
<accession>A0A7W4Z777</accession>